<evidence type="ECO:0000313" key="2">
    <source>
        <dbReference type="EMBL" id="KAK5838690.1"/>
    </source>
</evidence>
<protein>
    <submittedName>
        <fullName evidence="2">Uncharacterized protein</fullName>
    </submittedName>
</protein>
<dbReference type="EMBL" id="JARKNE010000003">
    <property type="protein sequence ID" value="KAK5838690.1"/>
    <property type="molecule type" value="Genomic_DNA"/>
</dbReference>
<name>A0ABR0QH95_GOSAR</name>
<gene>
    <name evidence="2" type="ORF">PVK06_007425</name>
</gene>
<keyword evidence="3" id="KW-1185">Reference proteome</keyword>
<proteinExistence type="predicted"/>
<comment type="caution">
    <text evidence="2">The sequence shown here is derived from an EMBL/GenBank/DDBJ whole genome shotgun (WGS) entry which is preliminary data.</text>
</comment>
<reference evidence="2 3" key="1">
    <citation type="submission" date="2023-03" db="EMBL/GenBank/DDBJ databases">
        <title>WGS of Gossypium arboreum.</title>
        <authorList>
            <person name="Yu D."/>
        </authorList>
    </citation>
    <scope>NUCLEOTIDE SEQUENCE [LARGE SCALE GENOMIC DNA]</scope>
    <source>
        <tissue evidence="2">Leaf</tissue>
    </source>
</reference>
<sequence>MTIGELCIFLVQAKTKWWDEFVVLTLFIMVLLIRGTFDLYRYIAFQYKSPICFSRKFRYYFWFSGSFLEISKRKKALDCWYNRFITEVEWTWSNFSARQGRINGLFGSTGRRKDLTFWCGITLALLLLYYKWF</sequence>
<feature type="transmembrane region" description="Helical" evidence="1">
    <location>
        <begin position="21"/>
        <end position="40"/>
    </location>
</feature>
<evidence type="ECO:0000256" key="1">
    <source>
        <dbReference type="SAM" id="Phobius"/>
    </source>
</evidence>
<keyword evidence="1" id="KW-0472">Membrane</keyword>
<keyword evidence="1" id="KW-0812">Transmembrane</keyword>
<accession>A0ABR0QH95</accession>
<keyword evidence="1" id="KW-1133">Transmembrane helix</keyword>
<evidence type="ECO:0000313" key="3">
    <source>
        <dbReference type="Proteomes" id="UP001358586"/>
    </source>
</evidence>
<feature type="transmembrane region" description="Helical" evidence="1">
    <location>
        <begin position="115"/>
        <end position="132"/>
    </location>
</feature>
<organism evidence="2 3">
    <name type="scientific">Gossypium arboreum</name>
    <name type="common">Tree cotton</name>
    <name type="synonym">Gossypium nanking</name>
    <dbReference type="NCBI Taxonomy" id="29729"/>
    <lineage>
        <taxon>Eukaryota</taxon>
        <taxon>Viridiplantae</taxon>
        <taxon>Streptophyta</taxon>
        <taxon>Embryophyta</taxon>
        <taxon>Tracheophyta</taxon>
        <taxon>Spermatophyta</taxon>
        <taxon>Magnoliopsida</taxon>
        <taxon>eudicotyledons</taxon>
        <taxon>Gunneridae</taxon>
        <taxon>Pentapetalae</taxon>
        <taxon>rosids</taxon>
        <taxon>malvids</taxon>
        <taxon>Malvales</taxon>
        <taxon>Malvaceae</taxon>
        <taxon>Malvoideae</taxon>
        <taxon>Gossypium</taxon>
    </lineage>
</organism>
<dbReference type="Proteomes" id="UP001358586">
    <property type="component" value="Chromosome 3"/>
</dbReference>